<dbReference type="EMBL" id="CP031150">
    <property type="protein sequence ID" value="AXG06956.1"/>
    <property type="molecule type" value="Genomic_DNA"/>
</dbReference>
<name>A0A345EDQ4_9EURY</name>
<dbReference type="Pfam" id="PF03480">
    <property type="entry name" value="DctP"/>
    <property type="match status" value="1"/>
</dbReference>
<evidence type="ECO:0000313" key="4">
    <source>
        <dbReference type="Proteomes" id="UP000252985"/>
    </source>
</evidence>
<dbReference type="GO" id="GO:0055085">
    <property type="term" value="P:transmembrane transport"/>
    <property type="evidence" value="ECO:0007669"/>
    <property type="project" value="InterPro"/>
</dbReference>
<reference evidence="3 4" key="1">
    <citation type="submission" date="2018-07" db="EMBL/GenBank/DDBJ databases">
        <title>Genome sequences of Haloplanus sp. CBA1112.</title>
        <authorList>
            <person name="Kim Y.B."/>
            <person name="Roh S.W."/>
        </authorList>
    </citation>
    <scope>NUCLEOTIDE SEQUENCE [LARGE SCALE GENOMIC DNA]</scope>
    <source>
        <strain evidence="3 4">CBA1112</strain>
    </source>
</reference>
<accession>A0A345E434</accession>
<dbReference type="InterPro" id="IPR018389">
    <property type="entry name" value="DctP_fam"/>
</dbReference>
<gene>
    <name evidence="3" type="ORF">DU484_10985</name>
    <name evidence="2" type="ORF">DU500_11250</name>
</gene>
<dbReference type="EMBL" id="CP031148">
    <property type="protein sequence ID" value="AXG10326.1"/>
    <property type="molecule type" value="Genomic_DNA"/>
</dbReference>
<evidence type="ECO:0000256" key="1">
    <source>
        <dbReference type="ARBA" id="ARBA00022729"/>
    </source>
</evidence>
<evidence type="ECO:0000313" key="2">
    <source>
        <dbReference type="EMBL" id="AXG06956.1"/>
    </source>
</evidence>
<proteinExistence type="predicted"/>
<dbReference type="AlphaFoldDB" id="A0A345EDQ4"/>
<dbReference type="Proteomes" id="UP000253273">
    <property type="component" value="Chromosome"/>
</dbReference>
<accession>A0A345EDQ4</accession>
<evidence type="ECO:0000313" key="3">
    <source>
        <dbReference type="EMBL" id="AXG10326.1"/>
    </source>
</evidence>
<keyword evidence="5" id="KW-1185">Reference proteome</keyword>
<dbReference type="Gene3D" id="3.40.190.170">
    <property type="entry name" value="Bacterial extracellular solute-binding protein, family 7"/>
    <property type="match status" value="1"/>
</dbReference>
<dbReference type="InterPro" id="IPR038404">
    <property type="entry name" value="TRAP_DctP_sf"/>
</dbReference>
<reference evidence="2 5" key="2">
    <citation type="submission" date="2018-07" db="EMBL/GenBank/DDBJ databases">
        <title>Genome sequences of Haloplanus sp. CBA1113.</title>
        <authorList>
            <person name="Kim Y.B."/>
            <person name="Roh S.W."/>
        </authorList>
    </citation>
    <scope>NUCLEOTIDE SEQUENCE [LARGE SCALE GENOMIC DNA]</scope>
    <source>
        <strain evidence="2 5">CBA1113</strain>
    </source>
</reference>
<dbReference type="PANTHER" id="PTHR33376">
    <property type="match status" value="1"/>
</dbReference>
<dbReference type="KEGG" id="haj:DU500_11250"/>
<dbReference type="KEGG" id="haq:DU484_10985"/>
<dbReference type="PANTHER" id="PTHR33376:SF4">
    <property type="entry name" value="SIALIC ACID-BINDING PERIPLASMIC PROTEIN SIAP"/>
    <property type="match status" value="1"/>
</dbReference>
<evidence type="ECO:0000313" key="5">
    <source>
        <dbReference type="Proteomes" id="UP000253273"/>
    </source>
</evidence>
<sequence length="358" mass="39549">MVYRVCWCMERENKQYGSSRRRVLKHTGSAVAAASLIATAGCAGGNGGGSGPTNLRFNIPTNDKSIQGKIPGWLKENVEERSGGDLTLELFYNGELGGQVESFENLSSGAIDMFITGYSIAGSQYGPAAMFDAPYLYDDYDHLLQSADPNHSEIAERVVSNMVEETNIRVIGTGIMGTRRLTLADEAVYHPDDLEGKQVRAVPDELMFETVNGLGAKAVNIDWSELPSALSTGSVSGQENPYNIIWNSGIWESQNYLMETDHLDQTLPVYISEHAWSELSSDQQDMMTEAMLETQETALEELRSSLGDLKEQMGAELEIVGQDQLDMDAFRTSVRSRIREKFPDSVDLIEEIRGSEYV</sequence>
<protein>
    <submittedName>
        <fullName evidence="3">C4-dicarboxylate ABC transporter substrate-binding protein</fullName>
    </submittedName>
</protein>
<dbReference type="CDD" id="cd13603">
    <property type="entry name" value="PBP2_TRAP_Siap_TeaA_like"/>
    <property type="match status" value="1"/>
</dbReference>
<keyword evidence="1" id="KW-0732">Signal</keyword>
<organism evidence="3 4">
    <name type="scientific">Haloplanus rubicundus</name>
    <dbReference type="NCBI Taxonomy" id="1547898"/>
    <lineage>
        <taxon>Archaea</taxon>
        <taxon>Methanobacteriati</taxon>
        <taxon>Methanobacteriota</taxon>
        <taxon>Stenosarchaea group</taxon>
        <taxon>Halobacteria</taxon>
        <taxon>Halobacteriales</taxon>
        <taxon>Haloferacaceae</taxon>
        <taxon>Haloplanus</taxon>
    </lineage>
</organism>
<dbReference type="Proteomes" id="UP000252985">
    <property type="component" value="Chromosome"/>
</dbReference>
<dbReference type="NCBIfam" id="NF037995">
    <property type="entry name" value="TRAP_S1"/>
    <property type="match status" value="1"/>
</dbReference>